<evidence type="ECO:0000313" key="8">
    <source>
        <dbReference type="Proteomes" id="UP000034883"/>
    </source>
</evidence>
<organism evidence="7 8">
    <name type="scientific">Sandaracinus amylolyticus</name>
    <dbReference type="NCBI Taxonomy" id="927083"/>
    <lineage>
        <taxon>Bacteria</taxon>
        <taxon>Pseudomonadati</taxon>
        <taxon>Myxococcota</taxon>
        <taxon>Polyangia</taxon>
        <taxon>Polyangiales</taxon>
        <taxon>Sandaracinaceae</taxon>
        <taxon>Sandaracinus</taxon>
    </lineage>
</organism>
<feature type="transmembrane region" description="Helical" evidence="6">
    <location>
        <begin position="239"/>
        <end position="267"/>
    </location>
</feature>
<feature type="transmembrane region" description="Helical" evidence="6">
    <location>
        <begin position="214"/>
        <end position="233"/>
    </location>
</feature>
<sequence>MLSAMTDDTREGAVRAAKIIVIGLGGVALAYVLGAPLVHYAAVLACALLLGIAMWAIASAVSRRLHLPYRASLALTLLALVGLVVAFSMWTGPQIAAQVDDLEIAVRDGVERARTWVEETPLARRIRERVGGMDDQLAARSGEMLGSVQRSVASGLGALADTVIVIFLAVFFAATPRRYVDGLLMLAPRPRRDRLREVIHATVGTLRSWFAARLFLMTVIGVAFGVGLALLGVPLALPIGVITGALAFIPFIGAILALVPAVAVAFLQGPEKALQVLVLYLVIQFLETNLLDPVVESRAVNLPPALVVLAQLVTVVYLGPVGVLVATPLLVVVVVAVRMLYVEDVLGEPAAPHGERRGLFRWRPRRAHREASAAT</sequence>
<comment type="subcellular location">
    <subcellularLocation>
        <location evidence="1">Membrane</location>
        <topology evidence="1">Multi-pass membrane protein</topology>
    </subcellularLocation>
</comment>
<feature type="transmembrane region" description="Helical" evidence="6">
    <location>
        <begin position="315"/>
        <end position="337"/>
    </location>
</feature>
<keyword evidence="3 6" id="KW-0812">Transmembrane</keyword>
<comment type="similarity">
    <text evidence="2">Belongs to the autoinducer-2 exporter (AI-2E) (TC 2.A.86) family.</text>
</comment>
<evidence type="ECO:0000256" key="3">
    <source>
        <dbReference type="ARBA" id="ARBA00022692"/>
    </source>
</evidence>
<evidence type="ECO:0008006" key="9">
    <source>
        <dbReference type="Google" id="ProtNLM"/>
    </source>
</evidence>
<dbReference type="GO" id="GO:0055085">
    <property type="term" value="P:transmembrane transport"/>
    <property type="evidence" value="ECO:0007669"/>
    <property type="project" value="TreeGrafter"/>
</dbReference>
<gene>
    <name evidence="7" type="ORF">DB32_001943</name>
</gene>
<keyword evidence="5 6" id="KW-0472">Membrane</keyword>
<dbReference type="GO" id="GO:0016020">
    <property type="term" value="C:membrane"/>
    <property type="evidence" value="ECO:0007669"/>
    <property type="project" value="UniProtKB-SubCell"/>
</dbReference>
<dbReference type="InterPro" id="IPR002549">
    <property type="entry name" value="AI-2E-like"/>
</dbReference>
<proteinExistence type="inferred from homology"/>
<evidence type="ECO:0000256" key="6">
    <source>
        <dbReference type="SAM" id="Phobius"/>
    </source>
</evidence>
<accession>A0A0F6SE93</accession>
<dbReference type="EMBL" id="CP011125">
    <property type="protein sequence ID" value="AKF04794.1"/>
    <property type="molecule type" value="Genomic_DNA"/>
</dbReference>
<evidence type="ECO:0000256" key="4">
    <source>
        <dbReference type="ARBA" id="ARBA00022989"/>
    </source>
</evidence>
<dbReference type="KEGG" id="samy:DB32_001943"/>
<dbReference type="PANTHER" id="PTHR21716">
    <property type="entry name" value="TRANSMEMBRANE PROTEIN"/>
    <property type="match status" value="1"/>
</dbReference>
<evidence type="ECO:0000256" key="2">
    <source>
        <dbReference type="ARBA" id="ARBA00009773"/>
    </source>
</evidence>
<feature type="transmembrane region" description="Helical" evidence="6">
    <location>
        <begin position="73"/>
        <end position="92"/>
    </location>
</feature>
<keyword evidence="8" id="KW-1185">Reference proteome</keyword>
<dbReference type="Pfam" id="PF01594">
    <property type="entry name" value="AI-2E_transport"/>
    <property type="match status" value="1"/>
</dbReference>
<dbReference type="AlphaFoldDB" id="A0A0F6SE93"/>
<evidence type="ECO:0000256" key="1">
    <source>
        <dbReference type="ARBA" id="ARBA00004141"/>
    </source>
</evidence>
<reference evidence="7 8" key="1">
    <citation type="submission" date="2015-03" db="EMBL/GenBank/DDBJ databases">
        <title>Genome assembly of Sandaracinus amylolyticus DSM 53668.</title>
        <authorList>
            <person name="Sharma G."/>
            <person name="Subramanian S."/>
        </authorList>
    </citation>
    <scope>NUCLEOTIDE SEQUENCE [LARGE SCALE GENOMIC DNA]</scope>
    <source>
        <strain evidence="7 8">DSM 53668</strain>
    </source>
</reference>
<feature type="transmembrane region" description="Helical" evidence="6">
    <location>
        <begin position="274"/>
        <end position="295"/>
    </location>
</feature>
<evidence type="ECO:0000313" key="7">
    <source>
        <dbReference type="EMBL" id="AKF04794.1"/>
    </source>
</evidence>
<feature type="transmembrane region" description="Helical" evidence="6">
    <location>
        <begin position="152"/>
        <end position="175"/>
    </location>
</feature>
<keyword evidence="4 6" id="KW-1133">Transmembrane helix</keyword>
<name>A0A0F6SE93_9BACT</name>
<feature type="transmembrane region" description="Helical" evidence="6">
    <location>
        <begin position="12"/>
        <end position="34"/>
    </location>
</feature>
<evidence type="ECO:0000256" key="5">
    <source>
        <dbReference type="ARBA" id="ARBA00023136"/>
    </source>
</evidence>
<protein>
    <recommendedName>
        <fullName evidence="9">AI-2E family transporter</fullName>
    </recommendedName>
</protein>
<dbReference type="Proteomes" id="UP000034883">
    <property type="component" value="Chromosome"/>
</dbReference>
<dbReference type="PANTHER" id="PTHR21716:SF62">
    <property type="entry name" value="TRANSPORT PROTEIN YDBI-RELATED"/>
    <property type="match status" value="1"/>
</dbReference>
<feature type="transmembrane region" description="Helical" evidence="6">
    <location>
        <begin position="40"/>
        <end position="61"/>
    </location>
</feature>